<organism evidence="1 2">
    <name type="scientific">Setaria italica</name>
    <name type="common">Foxtail millet</name>
    <name type="synonym">Panicum italicum</name>
    <dbReference type="NCBI Taxonomy" id="4555"/>
    <lineage>
        <taxon>Eukaryota</taxon>
        <taxon>Viridiplantae</taxon>
        <taxon>Streptophyta</taxon>
        <taxon>Embryophyta</taxon>
        <taxon>Tracheophyta</taxon>
        <taxon>Spermatophyta</taxon>
        <taxon>Magnoliopsida</taxon>
        <taxon>Liliopsida</taxon>
        <taxon>Poales</taxon>
        <taxon>Poaceae</taxon>
        <taxon>PACMAD clade</taxon>
        <taxon>Panicoideae</taxon>
        <taxon>Panicodae</taxon>
        <taxon>Paniceae</taxon>
        <taxon>Cenchrinae</taxon>
        <taxon>Setaria</taxon>
    </lineage>
</organism>
<accession>K3ZGU7</accession>
<dbReference type="AlphaFoldDB" id="K3ZGU7"/>
<evidence type="ECO:0000313" key="2">
    <source>
        <dbReference type="Proteomes" id="UP000004995"/>
    </source>
</evidence>
<dbReference type="EnsemblPlants" id="KQL14493">
    <property type="protein sequence ID" value="KQL14493"/>
    <property type="gene ID" value="SETIT_025799mg"/>
</dbReference>
<keyword evidence="2" id="KW-1185">Reference proteome</keyword>
<protein>
    <submittedName>
        <fullName evidence="1">Uncharacterized protein</fullName>
    </submittedName>
</protein>
<reference evidence="2" key="1">
    <citation type="journal article" date="2012" name="Nat. Biotechnol.">
        <title>Reference genome sequence of the model plant Setaria.</title>
        <authorList>
            <person name="Bennetzen J.L."/>
            <person name="Schmutz J."/>
            <person name="Wang H."/>
            <person name="Percifield R."/>
            <person name="Hawkins J."/>
            <person name="Pontaroli A.C."/>
            <person name="Estep M."/>
            <person name="Feng L."/>
            <person name="Vaughn J.N."/>
            <person name="Grimwood J."/>
            <person name="Jenkins J."/>
            <person name="Barry K."/>
            <person name="Lindquist E."/>
            <person name="Hellsten U."/>
            <person name="Deshpande S."/>
            <person name="Wang X."/>
            <person name="Wu X."/>
            <person name="Mitros T."/>
            <person name="Triplett J."/>
            <person name="Yang X."/>
            <person name="Ye C.Y."/>
            <person name="Mauro-Herrera M."/>
            <person name="Wang L."/>
            <person name="Li P."/>
            <person name="Sharma M."/>
            <person name="Sharma R."/>
            <person name="Ronald P.C."/>
            <person name="Panaud O."/>
            <person name="Kellogg E.A."/>
            <person name="Brutnell T.P."/>
            <person name="Doust A.N."/>
            <person name="Tuskan G.A."/>
            <person name="Rokhsar D."/>
            <person name="Devos K.M."/>
        </authorList>
    </citation>
    <scope>NUCLEOTIDE SEQUENCE [LARGE SCALE GENOMIC DNA]</scope>
    <source>
        <strain evidence="2">cv. Yugu1</strain>
    </source>
</reference>
<evidence type="ECO:0000313" key="1">
    <source>
        <dbReference type="EnsemblPlants" id="KQL14493"/>
    </source>
</evidence>
<name>K3ZGU7_SETIT</name>
<sequence>MLLRKSFNLALKVPVFPTKENRFPRENPTCYKGHLKW</sequence>
<reference evidence="1" key="2">
    <citation type="submission" date="2018-08" db="UniProtKB">
        <authorList>
            <consortium name="EnsemblPlants"/>
        </authorList>
    </citation>
    <scope>IDENTIFICATION</scope>
    <source>
        <strain evidence="1">Yugu1</strain>
    </source>
</reference>
<dbReference type="EMBL" id="AGNK02001577">
    <property type="status" value="NOT_ANNOTATED_CDS"/>
    <property type="molecule type" value="Genomic_DNA"/>
</dbReference>
<dbReference type="Gramene" id="KQL14493">
    <property type="protein sequence ID" value="KQL14493"/>
    <property type="gene ID" value="SETIT_025799mg"/>
</dbReference>
<dbReference type="Proteomes" id="UP000004995">
    <property type="component" value="Unassembled WGS sequence"/>
</dbReference>
<dbReference type="InParanoid" id="K3ZGU7"/>
<dbReference type="HOGENOM" id="CLU_3351946_0_0_1"/>
<proteinExistence type="predicted"/>